<comment type="similarity">
    <text evidence="2 6">Belongs to the TUBGCP family.</text>
</comment>
<evidence type="ECO:0000256" key="2">
    <source>
        <dbReference type="ARBA" id="ARBA00010337"/>
    </source>
</evidence>
<dbReference type="GO" id="GO:0051011">
    <property type="term" value="F:microtubule minus-end binding"/>
    <property type="evidence" value="ECO:0007669"/>
    <property type="project" value="TreeGrafter"/>
</dbReference>
<dbReference type="GO" id="GO:0005874">
    <property type="term" value="C:microtubule"/>
    <property type="evidence" value="ECO:0007669"/>
    <property type="project" value="UniProtKB-KW"/>
</dbReference>
<feature type="coiled-coil region" evidence="7">
    <location>
        <begin position="76"/>
        <end position="103"/>
    </location>
</feature>
<proteinExistence type="inferred from homology"/>
<dbReference type="AlphaFoldDB" id="A0A7R9A7M9"/>
<evidence type="ECO:0000259" key="8">
    <source>
        <dbReference type="Pfam" id="PF04130"/>
    </source>
</evidence>
<dbReference type="GO" id="GO:0051225">
    <property type="term" value="P:spindle assembly"/>
    <property type="evidence" value="ECO:0007669"/>
    <property type="project" value="TreeGrafter"/>
</dbReference>
<dbReference type="GO" id="GO:0031122">
    <property type="term" value="P:cytoplasmic microtubule organization"/>
    <property type="evidence" value="ECO:0007669"/>
    <property type="project" value="TreeGrafter"/>
</dbReference>
<dbReference type="GO" id="GO:0000922">
    <property type="term" value="C:spindle pole"/>
    <property type="evidence" value="ECO:0007669"/>
    <property type="project" value="InterPro"/>
</dbReference>
<protein>
    <recommendedName>
        <fullName evidence="6">Gamma-tubulin complex component</fullName>
    </recommendedName>
</protein>
<dbReference type="InterPro" id="IPR040457">
    <property type="entry name" value="GCP_C"/>
</dbReference>
<sequence>MLHELLFALKGHSGHIFTVQNGKLKVGNSMRMLMMDEEAVLTDLLELGTHFIHVQEFLKSQRDIQMRKSQYVQYMCEILDEELKEYRKAIVRVEREMKEDSSLSLTFIQEQLHPFLPFLKGLSALVRDKSGEETQREREEEYERMGVKGNVTLVASQIPSFVPQSTADKILFLGRTISLFEASNAPHGIFSLLSLFSFPLHLQELIMKEGELVKTLKLVKDFYLVGRGDLFLGFLSSAAPLLSQPPSPDLLREMNLLLQLEGEKLGLNESILERFSLVFSDPLEGDGHTRTKQGPVLALDLLAPQLDVHHLCGFLLTPHALGTYARLFRFLIRIHWAQIHIKDAWAMNMSLRNDGEVMDMEGWRCLHGMTFLVKNLQSYIQADVVESHMARLFHGITQEAADYDDMKHFHESALAGMSAHAFLLNPHVEECLETILSACVEFSLLVRGEDQRGRKKEEIRLKEDEFRKRVWFLFELLMRLASSQGPLLKFLLRLDFNSFFSLHPPAFQQ</sequence>
<dbReference type="GO" id="GO:0051321">
    <property type="term" value="P:meiotic cell cycle"/>
    <property type="evidence" value="ECO:0007669"/>
    <property type="project" value="TreeGrafter"/>
</dbReference>
<evidence type="ECO:0000256" key="5">
    <source>
        <dbReference type="ARBA" id="ARBA00023212"/>
    </source>
</evidence>
<keyword evidence="7" id="KW-0175">Coiled coil</keyword>
<evidence type="ECO:0000313" key="10">
    <source>
        <dbReference type="EMBL" id="CAD7247372.1"/>
    </source>
</evidence>
<dbReference type="GO" id="GO:0007020">
    <property type="term" value="P:microtubule nucleation"/>
    <property type="evidence" value="ECO:0007669"/>
    <property type="project" value="InterPro"/>
</dbReference>
<evidence type="ECO:0000256" key="3">
    <source>
        <dbReference type="ARBA" id="ARBA00022490"/>
    </source>
</evidence>
<dbReference type="OrthoDB" id="78652at2759"/>
<evidence type="ECO:0000256" key="4">
    <source>
        <dbReference type="ARBA" id="ARBA00022701"/>
    </source>
</evidence>
<evidence type="ECO:0000256" key="1">
    <source>
        <dbReference type="ARBA" id="ARBA00004267"/>
    </source>
</evidence>
<feature type="domain" description="Gamma tubulin complex component protein N-terminal" evidence="9">
    <location>
        <begin position="2"/>
        <end position="130"/>
    </location>
</feature>
<dbReference type="Pfam" id="PF04130">
    <property type="entry name" value="GCP_C_terminal"/>
    <property type="match status" value="1"/>
</dbReference>
<dbReference type="InterPro" id="IPR041470">
    <property type="entry name" value="GCP_N"/>
</dbReference>
<dbReference type="EMBL" id="CAJPEV010001435">
    <property type="protein sequence ID" value="CAG0892633.1"/>
    <property type="molecule type" value="Genomic_DNA"/>
</dbReference>
<dbReference type="Gene3D" id="1.20.120.1900">
    <property type="entry name" value="Gamma-tubulin complex, C-terminal domain"/>
    <property type="match status" value="1"/>
</dbReference>
<name>A0A7R9A7M9_9CRUS</name>
<comment type="subcellular location">
    <subcellularLocation>
        <location evidence="1 6">Cytoplasm</location>
        <location evidence="1 6">Cytoskeleton</location>
        <location evidence="1 6">Microtubule organizing center</location>
    </subcellularLocation>
</comment>
<organism evidence="10">
    <name type="scientific">Darwinula stevensoni</name>
    <dbReference type="NCBI Taxonomy" id="69355"/>
    <lineage>
        <taxon>Eukaryota</taxon>
        <taxon>Metazoa</taxon>
        <taxon>Ecdysozoa</taxon>
        <taxon>Arthropoda</taxon>
        <taxon>Crustacea</taxon>
        <taxon>Oligostraca</taxon>
        <taxon>Ostracoda</taxon>
        <taxon>Podocopa</taxon>
        <taxon>Podocopida</taxon>
        <taxon>Darwinulocopina</taxon>
        <taxon>Darwinuloidea</taxon>
        <taxon>Darwinulidae</taxon>
        <taxon>Darwinula</taxon>
    </lineage>
</organism>
<evidence type="ECO:0000256" key="6">
    <source>
        <dbReference type="RuleBase" id="RU363050"/>
    </source>
</evidence>
<feature type="domain" description="Gamma tubulin complex component C-terminal" evidence="8">
    <location>
        <begin position="212"/>
        <end position="500"/>
    </location>
</feature>
<keyword evidence="4 6" id="KW-0493">Microtubule</keyword>
<dbReference type="EMBL" id="LR900952">
    <property type="protein sequence ID" value="CAD7247372.1"/>
    <property type="molecule type" value="Genomic_DNA"/>
</dbReference>
<gene>
    <name evidence="10" type="ORF">DSTB1V02_LOCUS7203</name>
</gene>
<evidence type="ECO:0000313" key="11">
    <source>
        <dbReference type="Proteomes" id="UP000677054"/>
    </source>
</evidence>
<dbReference type="Pfam" id="PF17681">
    <property type="entry name" value="GCP_N_terminal"/>
    <property type="match status" value="1"/>
</dbReference>
<dbReference type="InterPro" id="IPR007259">
    <property type="entry name" value="GCP"/>
</dbReference>
<keyword evidence="11" id="KW-1185">Reference proteome</keyword>
<evidence type="ECO:0000256" key="7">
    <source>
        <dbReference type="SAM" id="Coils"/>
    </source>
</evidence>
<dbReference type="Proteomes" id="UP000677054">
    <property type="component" value="Unassembled WGS sequence"/>
</dbReference>
<keyword evidence="3 6" id="KW-0963">Cytoplasm</keyword>
<dbReference type="PANTHER" id="PTHR19302:SF27">
    <property type="entry name" value="GAMMA-TUBULIN COMPLEX COMPONENT 4"/>
    <property type="match status" value="1"/>
</dbReference>
<evidence type="ECO:0000259" key="9">
    <source>
        <dbReference type="Pfam" id="PF17681"/>
    </source>
</evidence>
<dbReference type="InterPro" id="IPR042241">
    <property type="entry name" value="GCP_C_sf"/>
</dbReference>
<accession>A0A7R9A7M9</accession>
<dbReference type="PANTHER" id="PTHR19302">
    <property type="entry name" value="GAMMA TUBULIN COMPLEX PROTEIN"/>
    <property type="match status" value="1"/>
</dbReference>
<keyword evidence="5 6" id="KW-0206">Cytoskeleton</keyword>
<dbReference type="GO" id="GO:0043015">
    <property type="term" value="F:gamma-tubulin binding"/>
    <property type="evidence" value="ECO:0007669"/>
    <property type="project" value="InterPro"/>
</dbReference>
<dbReference type="GO" id="GO:0000278">
    <property type="term" value="P:mitotic cell cycle"/>
    <property type="evidence" value="ECO:0007669"/>
    <property type="project" value="TreeGrafter"/>
</dbReference>
<reference evidence="10" key="1">
    <citation type="submission" date="2020-11" db="EMBL/GenBank/DDBJ databases">
        <authorList>
            <person name="Tran Van P."/>
        </authorList>
    </citation>
    <scope>NUCLEOTIDE SEQUENCE</scope>
</reference>
<dbReference type="GO" id="GO:0000930">
    <property type="term" value="C:gamma-tubulin complex"/>
    <property type="evidence" value="ECO:0007669"/>
    <property type="project" value="TreeGrafter"/>
</dbReference>